<name>A0A4Q0MD21_9SPHI</name>
<dbReference type="PANTHER" id="PTHR34220:SF7">
    <property type="entry name" value="SENSOR HISTIDINE KINASE YPDA"/>
    <property type="match status" value="1"/>
</dbReference>
<dbReference type="EMBL" id="RXOC01000003">
    <property type="protein sequence ID" value="RXF71288.1"/>
    <property type="molecule type" value="Genomic_DNA"/>
</dbReference>
<dbReference type="AlphaFoldDB" id="A0A4Q0MD21"/>
<feature type="domain" description="Signal transduction histidine kinase internal region" evidence="2">
    <location>
        <begin position="168"/>
        <end position="247"/>
    </location>
</feature>
<keyword evidence="1" id="KW-0812">Transmembrane</keyword>
<comment type="caution">
    <text evidence="3">The sequence shown here is derived from an EMBL/GenBank/DDBJ whole genome shotgun (WGS) entry which is preliminary data.</text>
</comment>
<sequence>MQPSGDIYLGGLRISRLTQHILFWIAAYVIMVLVYGYSKTTYSAAARNNFFYIPVHVVYFYTLSGWLIPQFLLKRRYVYFFVLFSIVFFAAIYLTRFVDVLFVEPYLVRLYGSYAVWYDEGVKGFWDKVLYPNAFFGALKGVNFILWFGLAIKLFKLLLERRNAALEAELNFLKGQIHPHFLFNTLNNLYGLTLSGSDQSPQVVLKLSGILRYMLYECNTDRIELQKEVQMISAYIELEKIRYGERLDVQFSVNGDYDNIEISPLLILPFVENAFKHGTSEQVGNCWINIDLQLQNRRLKLKVSNSKPEPAEHPADPSEGSIGLKNVKKRLELLYPDAYKLKLFDEGELFLAVLELNLKRSNPLRYES</sequence>
<keyword evidence="3" id="KW-0418">Kinase</keyword>
<feature type="transmembrane region" description="Helical" evidence="1">
    <location>
        <begin position="21"/>
        <end position="38"/>
    </location>
</feature>
<keyword evidence="1" id="KW-0472">Membrane</keyword>
<dbReference type="PANTHER" id="PTHR34220">
    <property type="entry name" value="SENSOR HISTIDINE KINASE YPDA"/>
    <property type="match status" value="1"/>
</dbReference>
<keyword evidence="3" id="KW-0808">Transferase</keyword>
<dbReference type="InterPro" id="IPR010559">
    <property type="entry name" value="Sig_transdc_His_kin_internal"/>
</dbReference>
<feature type="transmembrane region" description="Helical" evidence="1">
    <location>
        <begin position="134"/>
        <end position="155"/>
    </location>
</feature>
<accession>A0A4Q0MD21</accession>
<dbReference type="InterPro" id="IPR036890">
    <property type="entry name" value="HATPase_C_sf"/>
</dbReference>
<dbReference type="InterPro" id="IPR050640">
    <property type="entry name" value="Bact_2-comp_sensor_kinase"/>
</dbReference>
<dbReference type="Proteomes" id="UP000290848">
    <property type="component" value="Unassembled WGS sequence"/>
</dbReference>
<organism evidence="3 4">
    <name type="scientific">Arcticibacter tournemirensis</name>
    <dbReference type="NCBI Taxonomy" id="699437"/>
    <lineage>
        <taxon>Bacteria</taxon>
        <taxon>Pseudomonadati</taxon>
        <taxon>Bacteroidota</taxon>
        <taxon>Sphingobacteriia</taxon>
        <taxon>Sphingobacteriales</taxon>
        <taxon>Sphingobacteriaceae</taxon>
        <taxon>Arcticibacter</taxon>
    </lineage>
</organism>
<evidence type="ECO:0000313" key="3">
    <source>
        <dbReference type="EMBL" id="RXF71288.1"/>
    </source>
</evidence>
<evidence type="ECO:0000259" key="2">
    <source>
        <dbReference type="Pfam" id="PF06580"/>
    </source>
</evidence>
<protein>
    <submittedName>
        <fullName evidence="3">Histidine kinase</fullName>
    </submittedName>
</protein>
<keyword evidence="1" id="KW-1133">Transmembrane helix</keyword>
<reference evidence="3 4" key="1">
    <citation type="submission" date="2018-12" db="EMBL/GenBank/DDBJ databases">
        <title>The Draft Genome Sequence of the Soil Bacterium Pedobacter tournemirensis R1.</title>
        <authorList>
            <person name="He J."/>
        </authorList>
    </citation>
    <scope>NUCLEOTIDE SEQUENCE [LARGE SCALE GENOMIC DNA]</scope>
    <source>
        <strain evidence="3 4">R1</strain>
    </source>
</reference>
<dbReference type="Gene3D" id="3.30.565.10">
    <property type="entry name" value="Histidine kinase-like ATPase, C-terminal domain"/>
    <property type="match status" value="1"/>
</dbReference>
<evidence type="ECO:0000313" key="4">
    <source>
        <dbReference type="Proteomes" id="UP000290848"/>
    </source>
</evidence>
<dbReference type="RefSeq" id="WP_128768533.1">
    <property type="nucleotide sequence ID" value="NZ_RXOC01000003.1"/>
</dbReference>
<dbReference type="GO" id="GO:0000155">
    <property type="term" value="F:phosphorelay sensor kinase activity"/>
    <property type="evidence" value="ECO:0007669"/>
    <property type="project" value="InterPro"/>
</dbReference>
<dbReference type="Pfam" id="PF06580">
    <property type="entry name" value="His_kinase"/>
    <property type="match status" value="1"/>
</dbReference>
<evidence type="ECO:0000256" key="1">
    <source>
        <dbReference type="SAM" id="Phobius"/>
    </source>
</evidence>
<gene>
    <name evidence="3" type="ORF">EKH83_06250</name>
</gene>
<dbReference type="GO" id="GO:0016020">
    <property type="term" value="C:membrane"/>
    <property type="evidence" value="ECO:0007669"/>
    <property type="project" value="InterPro"/>
</dbReference>
<proteinExistence type="predicted"/>
<feature type="transmembrane region" description="Helical" evidence="1">
    <location>
        <begin position="50"/>
        <end position="68"/>
    </location>
</feature>
<feature type="transmembrane region" description="Helical" evidence="1">
    <location>
        <begin position="77"/>
        <end position="98"/>
    </location>
</feature>